<evidence type="ECO:0000256" key="4">
    <source>
        <dbReference type="ARBA" id="ARBA00022741"/>
    </source>
</evidence>
<dbReference type="EMBL" id="JBGBPQ010000022">
    <property type="protein sequence ID" value="KAL1503008.1"/>
    <property type="molecule type" value="Genomic_DNA"/>
</dbReference>
<keyword evidence="3" id="KW-0808">Transferase</keyword>
<comment type="catalytic activity">
    <reaction evidence="8">
        <text>L-seryl-[protein] + ATP = O-phospho-L-seryl-[protein] + ADP + H(+)</text>
        <dbReference type="Rhea" id="RHEA:17989"/>
        <dbReference type="Rhea" id="RHEA-COMP:9863"/>
        <dbReference type="Rhea" id="RHEA-COMP:11604"/>
        <dbReference type="ChEBI" id="CHEBI:15378"/>
        <dbReference type="ChEBI" id="CHEBI:29999"/>
        <dbReference type="ChEBI" id="CHEBI:30616"/>
        <dbReference type="ChEBI" id="CHEBI:83421"/>
        <dbReference type="ChEBI" id="CHEBI:456216"/>
        <dbReference type="EC" id="2.7.11.1"/>
    </reaction>
</comment>
<name>A0AB34INX4_PRYPA</name>
<feature type="compositionally biased region" description="Pro residues" evidence="9">
    <location>
        <begin position="325"/>
        <end position="337"/>
    </location>
</feature>
<evidence type="ECO:0000259" key="10">
    <source>
        <dbReference type="PROSITE" id="PS50011"/>
    </source>
</evidence>
<feature type="domain" description="Protein kinase" evidence="10">
    <location>
        <begin position="32"/>
        <end position="313"/>
    </location>
</feature>
<evidence type="ECO:0000256" key="1">
    <source>
        <dbReference type="ARBA" id="ARBA00012513"/>
    </source>
</evidence>
<dbReference type="InterPro" id="IPR011009">
    <property type="entry name" value="Kinase-like_dom_sf"/>
</dbReference>
<dbReference type="SUPFAM" id="SSF56112">
    <property type="entry name" value="Protein kinase-like (PK-like)"/>
    <property type="match status" value="1"/>
</dbReference>
<evidence type="ECO:0000313" key="11">
    <source>
        <dbReference type="EMBL" id="KAL1503008.1"/>
    </source>
</evidence>
<dbReference type="GO" id="GO:0005524">
    <property type="term" value="F:ATP binding"/>
    <property type="evidence" value="ECO:0007669"/>
    <property type="project" value="UniProtKB-KW"/>
</dbReference>
<evidence type="ECO:0000256" key="2">
    <source>
        <dbReference type="ARBA" id="ARBA00022527"/>
    </source>
</evidence>
<feature type="compositionally biased region" description="Gly residues" evidence="9">
    <location>
        <begin position="341"/>
        <end position="365"/>
    </location>
</feature>
<evidence type="ECO:0000256" key="5">
    <source>
        <dbReference type="ARBA" id="ARBA00022777"/>
    </source>
</evidence>
<accession>A0AB34INX4</accession>
<sequence>MSWLGKALVQMQSLGSGFTPQTLTFDECGKEILTTSLLAEGGYSYVYAAREAGLLAGSTQYAVKKVLAQDDETRAIAETEVRLLRLVRGVPGFVRCHATLCRPLPSGAAEHWMLLEYCPHGSLVDVVYHKRGGAYAPNPPLPERRVLELLAMVAEPVAFLHSLTPAVQHRDLKLENVLGAADGTYVLCDLGSATTATLPAERTRAAALAEEERIGRTSTLMYRAPEMCDLFAAQPIGPPADLWALGCIAYALCFRSHPFLADSPLQILNASYTLPASSPYSDELHELVRSMLQRRPSERPNAAVVLRRARSLLRARRGGRAAPQKAPPPPAPPPLPTPQAEGGGKGGEDGGGGKGEGKGRGGGGEGRGEERREGGEGGAEGGEGGGGEALPRVIRRLRAGFRAEVCHRPPAAGGGGGRLTAAAARAQARAAADARLAEAARLRALEAKLLRRRGDAA</sequence>
<feature type="compositionally biased region" description="Basic and acidic residues" evidence="9">
    <location>
        <begin position="366"/>
        <end position="375"/>
    </location>
</feature>
<dbReference type="GO" id="GO:0005737">
    <property type="term" value="C:cytoplasm"/>
    <property type="evidence" value="ECO:0007669"/>
    <property type="project" value="TreeGrafter"/>
</dbReference>
<keyword evidence="5" id="KW-0418">Kinase</keyword>
<dbReference type="Proteomes" id="UP001515480">
    <property type="component" value="Unassembled WGS sequence"/>
</dbReference>
<proteinExistence type="predicted"/>
<feature type="compositionally biased region" description="Gly residues" evidence="9">
    <location>
        <begin position="376"/>
        <end position="388"/>
    </location>
</feature>
<dbReference type="PANTHER" id="PTHR22967">
    <property type="entry name" value="SERINE/THREONINE PROTEIN KINASE"/>
    <property type="match status" value="1"/>
</dbReference>
<keyword evidence="6" id="KW-0067">ATP-binding</keyword>
<comment type="caution">
    <text evidence="11">The sequence shown here is derived from an EMBL/GenBank/DDBJ whole genome shotgun (WGS) entry which is preliminary data.</text>
</comment>
<dbReference type="PANTHER" id="PTHR22967:SF57">
    <property type="entry name" value="AUXILIN, ISOFORM A-RELATED"/>
    <property type="match status" value="1"/>
</dbReference>
<evidence type="ECO:0000256" key="7">
    <source>
        <dbReference type="ARBA" id="ARBA00047899"/>
    </source>
</evidence>
<evidence type="ECO:0000256" key="8">
    <source>
        <dbReference type="ARBA" id="ARBA00048679"/>
    </source>
</evidence>
<gene>
    <name evidence="11" type="ORF">AB1Y20_011077</name>
</gene>
<dbReference type="AlphaFoldDB" id="A0AB34INX4"/>
<feature type="region of interest" description="Disordered" evidence="9">
    <location>
        <begin position="315"/>
        <end position="390"/>
    </location>
</feature>
<organism evidence="11 12">
    <name type="scientific">Prymnesium parvum</name>
    <name type="common">Toxic golden alga</name>
    <dbReference type="NCBI Taxonomy" id="97485"/>
    <lineage>
        <taxon>Eukaryota</taxon>
        <taxon>Haptista</taxon>
        <taxon>Haptophyta</taxon>
        <taxon>Prymnesiophyceae</taxon>
        <taxon>Prymnesiales</taxon>
        <taxon>Prymnesiaceae</taxon>
        <taxon>Prymnesium</taxon>
    </lineage>
</organism>
<comment type="catalytic activity">
    <reaction evidence="7">
        <text>L-threonyl-[protein] + ATP = O-phospho-L-threonyl-[protein] + ADP + H(+)</text>
        <dbReference type="Rhea" id="RHEA:46608"/>
        <dbReference type="Rhea" id="RHEA-COMP:11060"/>
        <dbReference type="Rhea" id="RHEA-COMP:11605"/>
        <dbReference type="ChEBI" id="CHEBI:15378"/>
        <dbReference type="ChEBI" id="CHEBI:30013"/>
        <dbReference type="ChEBI" id="CHEBI:30616"/>
        <dbReference type="ChEBI" id="CHEBI:61977"/>
        <dbReference type="ChEBI" id="CHEBI:456216"/>
        <dbReference type="EC" id="2.7.11.1"/>
    </reaction>
</comment>
<dbReference type="Gene3D" id="1.10.510.10">
    <property type="entry name" value="Transferase(Phosphotransferase) domain 1"/>
    <property type="match status" value="1"/>
</dbReference>
<evidence type="ECO:0000313" key="12">
    <source>
        <dbReference type="Proteomes" id="UP001515480"/>
    </source>
</evidence>
<dbReference type="Pfam" id="PF00069">
    <property type="entry name" value="Pkinase"/>
    <property type="match status" value="1"/>
</dbReference>
<dbReference type="EC" id="2.7.11.1" evidence="1"/>
<keyword evidence="12" id="KW-1185">Reference proteome</keyword>
<keyword evidence="2" id="KW-0723">Serine/threonine-protein kinase</keyword>
<reference evidence="11 12" key="1">
    <citation type="journal article" date="2024" name="Science">
        <title>Giant polyketide synthase enzymes in the biosynthesis of giant marine polyether toxins.</title>
        <authorList>
            <person name="Fallon T.R."/>
            <person name="Shende V.V."/>
            <person name="Wierzbicki I.H."/>
            <person name="Pendleton A.L."/>
            <person name="Watervoot N.F."/>
            <person name="Auber R.P."/>
            <person name="Gonzalez D.J."/>
            <person name="Wisecaver J.H."/>
            <person name="Moore B.S."/>
        </authorList>
    </citation>
    <scope>NUCLEOTIDE SEQUENCE [LARGE SCALE GENOMIC DNA]</scope>
    <source>
        <strain evidence="11 12">12B1</strain>
    </source>
</reference>
<protein>
    <recommendedName>
        <fullName evidence="1">non-specific serine/threonine protein kinase</fullName>
        <ecNumber evidence="1">2.7.11.1</ecNumber>
    </recommendedName>
</protein>
<dbReference type="InterPro" id="IPR000719">
    <property type="entry name" value="Prot_kinase_dom"/>
</dbReference>
<evidence type="ECO:0000256" key="6">
    <source>
        <dbReference type="ARBA" id="ARBA00022840"/>
    </source>
</evidence>
<evidence type="ECO:0000256" key="9">
    <source>
        <dbReference type="SAM" id="MobiDB-lite"/>
    </source>
</evidence>
<dbReference type="SMART" id="SM00220">
    <property type="entry name" value="S_TKc"/>
    <property type="match status" value="1"/>
</dbReference>
<keyword evidence="4" id="KW-0547">Nucleotide-binding</keyword>
<dbReference type="PROSITE" id="PS50011">
    <property type="entry name" value="PROTEIN_KINASE_DOM"/>
    <property type="match status" value="1"/>
</dbReference>
<dbReference type="GO" id="GO:0004674">
    <property type="term" value="F:protein serine/threonine kinase activity"/>
    <property type="evidence" value="ECO:0007669"/>
    <property type="project" value="UniProtKB-KW"/>
</dbReference>
<evidence type="ECO:0000256" key="3">
    <source>
        <dbReference type="ARBA" id="ARBA00022679"/>
    </source>
</evidence>